<dbReference type="AlphaFoldDB" id="A0A561DGJ6"/>
<dbReference type="InterPro" id="IPR029063">
    <property type="entry name" value="SAM-dependent_MTases_sf"/>
</dbReference>
<reference evidence="5 6" key="1">
    <citation type="submission" date="2019-06" db="EMBL/GenBank/DDBJ databases">
        <title>Sorghum-associated microbial communities from plants grown in Nebraska, USA.</title>
        <authorList>
            <person name="Schachtman D."/>
        </authorList>
    </citation>
    <scope>NUCLEOTIDE SEQUENCE [LARGE SCALE GENOMIC DNA]</scope>
    <source>
        <strain evidence="5 6">2482</strain>
    </source>
</reference>
<keyword evidence="3 4" id="KW-0949">S-adenosyl-L-methionine</keyword>
<dbReference type="InterPro" id="IPR050362">
    <property type="entry name" value="Cation-dep_OMT"/>
</dbReference>
<dbReference type="GO" id="GO:0030488">
    <property type="term" value="P:tRNA methylation"/>
    <property type="evidence" value="ECO:0007669"/>
    <property type="project" value="UniProtKB-UniRule"/>
</dbReference>
<dbReference type="GO" id="GO:0016300">
    <property type="term" value="F:tRNA (uridine) methyltransferase activity"/>
    <property type="evidence" value="ECO:0007669"/>
    <property type="project" value="UniProtKB-UniRule"/>
</dbReference>
<comment type="caution">
    <text evidence="5">The sequence shown here is derived from an EMBL/GenBank/DDBJ whole genome shotgun (WGS) entry which is preliminary data.</text>
</comment>
<keyword evidence="2 4" id="KW-0808">Transferase</keyword>
<feature type="binding site" evidence="4">
    <location>
        <position position="67"/>
    </location>
    <ligand>
        <name>S-adenosyl-L-methionine</name>
        <dbReference type="ChEBI" id="CHEBI:59789"/>
    </ligand>
</feature>
<dbReference type="PROSITE" id="PS51682">
    <property type="entry name" value="SAM_OMT_I"/>
    <property type="match status" value="1"/>
</dbReference>
<dbReference type="EC" id="2.1.1.-" evidence="4"/>
<dbReference type="GO" id="GO:0008171">
    <property type="term" value="F:O-methyltransferase activity"/>
    <property type="evidence" value="ECO:0007669"/>
    <property type="project" value="InterPro"/>
</dbReference>
<keyword evidence="4" id="KW-0819">tRNA processing</keyword>
<evidence type="ECO:0000256" key="3">
    <source>
        <dbReference type="ARBA" id="ARBA00022691"/>
    </source>
</evidence>
<keyword evidence="1 4" id="KW-0489">Methyltransferase</keyword>
<dbReference type="Proteomes" id="UP000319671">
    <property type="component" value="Unassembled WGS sequence"/>
</dbReference>
<dbReference type="SUPFAM" id="SSF53335">
    <property type="entry name" value="S-adenosyl-L-methionine-dependent methyltransferases"/>
    <property type="match status" value="1"/>
</dbReference>
<feature type="binding site" evidence="4">
    <location>
        <position position="132"/>
    </location>
    <ligand>
        <name>S-adenosyl-L-methionine</name>
        <dbReference type="ChEBI" id="CHEBI:59789"/>
    </ligand>
</feature>
<dbReference type="GO" id="GO:0008757">
    <property type="term" value="F:S-adenosylmethionine-dependent methyltransferase activity"/>
    <property type="evidence" value="ECO:0007669"/>
    <property type="project" value="TreeGrafter"/>
</dbReference>
<keyword evidence="4" id="KW-0479">Metal-binding</keyword>
<evidence type="ECO:0000256" key="1">
    <source>
        <dbReference type="ARBA" id="ARBA00022603"/>
    </source>
</evidence>
<evidence type="ECO:0000313" key="5">
    <source>
        <dbReference type="EMBL" id="TWE02490.1"/>
    </source>
</evidence>
<evidence type="ECO:0000313" key="6">
    <source>
        <dbReference type="Proteomes" id="UP000319671"/>
    </source>
</evidence>
<feature type="binding site" evidence="4">
    <location>
        <position position="37"/>
    </location>
    <ligand>
        <name>S-adenosyl-L-methionine</name>
        <dbReference type="ChEBI" id="CHEBI:59789"/>
    </ligand>
</feature>
<comment type="function">
    <text evidence="4">Catalyzes the methylation of 5-hydroxyuridine (ho5U) to form 5-methoxyuridine (mo5U) at position 34 in tRNAs.</text>
</comment>
<feature type="binding site" evidence="4">
    <location>
        <position position="158"/>
    </location>
    <ligand>
        <name>Mg(2+)</name>
        <dbReference type="ChEBI" id="CHEBI:18420"/>
    </ligand>
</feature>
<gene>
    <name evidence="4" type="primary">trmR</name>
    <name evidence="5" type="ORF">FB550_10430</name>
</gene>
<dbReference type="Pfam" id="PF01596">
    <property type="entry name" value="Methyltransf_3"/>
    <property type="match status" value="1"/>
</dbReference>
<dbReference type="Gene3D" id="3.40.50.150">
    <property type="entry name" value="Vaccinia Virus protein VP39"/>
    <property type="match status" value="1"/>
</dbReference>
<accession>A0A561DGJ6</accession>
<feature type="binding site" evidence="4">
    <location>
        <position position="84"/>
    </location>
    <ligand>
        <name>S-adenosyl-L-methionine</name>
        <dbReference type="ChEBI" id="CHEBI:59789"/>
    </ligand>
</feature>
<dbReference type="GO" id="GO:0000287">
    <property type="term" value="F:magnesium ion binding"/>
    <property type="evidence" value="ECO:0007669"/>
    <property type="project" value="UniProtKB-UniRule"/>
</dbReference>
<dbReference type="PANTHER" id="PTHR10509:SF14">
    <property type="entry name" value="CAFFEOYL-COA O-METHYLTRANSFERASE 3-RELATED"/>
    <property type="match status" value="1"/>
</dbReference>
<feature type="binding site" evidence="4">
    <location>
        <position position="132"/>
    </location>
    <ligand>
        <name>Mg(2+)</name>
        <dbReference type="ChEBI" id="CHEBI:18420"/>
    </ligand>
</feature>
<dbReference type="EMBL" id="VIVN01000004">
    <property type="protein sequence ID" value="TWE02490.1"/>
    <property type="molecule type" value="Genomic_DNA"/>
</dbReference>
<organism evidence="5 6">
    <name type="scientific">Neobacillus bataviensis</name>
    <dbReference type="NCBI Taxonomy" id="220685"/>
    <lineage>
        <taxon>Bacteria</taxon>
        <taxon>Bacillati</taxon>
        <taxon>Bacillota</taxon>
        <taxon>Bacilli</taxon>
        <taxon>Bacillales</taxon>
        <taxon>Bacillaceae</taxon>
        <taxon>Neobacillus</taxon>
    </lineage>
</organism>
<feature type="binding site" evidence="4">
    <location>
        <position position="159"/>
    </location>
    <ligand>
        <name>Mg(2+)</name>
        <dbReference type="ChEBI" id="CHEBI:18420"/>
    </ligand>
</feature>
<dbReference type="HAMAP" id="MF_02217">
    <property type="entry name" value="TrmR_methyltr"/>
    <property type="match status" value="1"/>
</dbReference>
<keyword evidence="4" id="KW-0460">Magnesium</keyword>
<proteinExistence type="inferred from homology"/>
<comment type="similarity">
    <text evidence="4">Belongs to the class I-like SAM-binding methyltransferase superfamily. Cation-dependent O-methyltransferase family.</text>
</comment>
<comment type="catalytic activity">
    <reaction evidence="4">
        <text>5-hydroxyuridine(34) in tRNA + S-adenosyl-L-methionine = 5-methoxyuridine(34) in tRNA + S-adenosyl-L-homocysteine + H(+)</text>
        <dbReference type="Rhea" id="RHEA:60524"/>
        <dbReference type="Rhea" id="RHEA-COMP:13381"/>
        <dbReference type="Rhea" id="RHEA-COMP:15591"/>
        <dbReference type="ChEBI" id="CHEBI:15378"/>
        <dbReference type="ChEBI" id="CHEBI:57856"/>
        <dbReference type="ChEBI" id="CHEBI:59789"/>
        <dbReference type="ChEBI" id="CHEBI:136877"/>
        <dbReference type="ChEBI" id="CHEBI:143860"/>
    </reaction>
</comment>
<dbReference type="PANTHER" id="PTHR10509">
    <property type="entry name" value="O-METHYLTRANSFERASE-RELATED"/>
    <property type="match status" value="1"/>
</dbReference>
<dbReference type="InterPro" id="IPR043675">
    <property type="entry name" value="TrmR_methyltr"/>
</dbReference>
<protein>
    <recommendedName>
        <fullName evidence="4">tRNA 5-hydroxyuridine methyltransferase</fullName>
        <ecNumber evidence="4">2.1.1.-</ecNumber>
    </recommendedName>
    <alternativeName>
        <fullName evidence="4">ho5U methyltransferase</fullName>
    </alternativeName>
</protein>
<feature type="binding site" evidence="4">
    <location>
        <begin position="112"/>
        <end position="113"/>
    </location>
    <ligand>
        <name>S-adenosyl-L-methionine</name>
        <dbReference type="ChEBI" id="CHEBI:59789"/>
    </ligand>
</feature>
<dbReference type="CDD" id="cd02440">
    <property type="entry name" value="AdoMet_MTases"/>
    <property type="match status" value="1"/>
</dbReference>
<dbReference type="InterPro" id="IPR002935">
    <property type="entry name" value="SAM_O-MeTrfase"/>
</dbReference>
<dbReference type="RefSeq" id="WP_261380629.1">
    <property type="nucleotide sequence ID" value="NZ_VIVN01000004.1"/>
</dbReference>
<name>A0A561DGJ6_9BACI</name>
<evidence type="ECO:0000256" key="2">
    <source>
        <dbReference type="ARBA" id="ARBA00022679"/>
    </source>
</evidence>
<sequence length="214" mass="24383">MLNNEKLHSYIESLFPDRNDLFSEMENYASEHHVPIMELAGIETMLQLLRIHRSCRILEVGTAIGYSALRMAAALPEAKIVTIERDIERIQTAKEYIQRSGRAEQIILIEGDALLVEDAIRSHGPFDAIFIDAAKGQYKKFFELYAKYLTAEGMVVTDNVLFKGLVAEAEIESKRIRNLVKKIDEFNQWLMNHPEYDSVILPVGDGIAISTKKR</sequence>
<evidence type="ECO:0000256" key="4">
    <source>
        <dbReference type="HAMAP-Rule" id="MF_02217"/>
    </source>
</evidence>
<keyword evidence="6" id="KW-1185">Reference proteome</keyword>
<comment type="subunit">
    <text evidence="4">Homodimer.</text>
</comment>